<feature type="compositionally biased region" description="Basic and acidic residues" evidence="1">
    <location>
        <begin position="33"/>
        <end position="42"/>
    </location>
</feature>
<reference evidence="2 3" key="2">
    <citation type="journal article" date="2023" name="Mol. Biol. Evol.">
        <title>Genomics of Secondarily Temperate Adaptation in the Only Non-Antarctic Icefish.</title>
        <authorList>
            <person name="Rivera-Colon A.G."/>
            <person name="Rayamajhi N."/>
            <person name="Minhas B.F."/>
            <person name="Madrigal G."/>
            <person name="Bilyk K.T."/>
            <person name="Yoon V."/>
            <person name="Hune M."/>
            <person name="Gregory S."/>
            <person name="Cheng C.H.C."/>
            <person name="Catchen J.M."/>
        </authorList>
    </citation>
    <scope>NUCLEOTIDE SEQUENCE [LARGE SCALE GENOMIC DNA]</scope>
    <source>
        <strain evidence="2">JMC-PN-2008</strain>
    </source>
</reference>
<feature type="compositionally biased region" description="Basic and acidic residues" evidence="1">
    <location>
        <begin position="13"/>
        <end position="24"/>
    </location>
</feature>
<dbReference type="Proteomes" id="UP001346869">
    <property type="component" value="Unassembled WGS sequence"/>
</dbReference>
<gene>
    <name evidence="2" type="ORF">PBY51_013875</name>
</gene>
<proteinExistence type="predicted"/>
<evidence type="ECO:0000313" key="3">
    <source>
        <dbReference type="Proteomes" id="UP001346869"/>
    </source>
</evidence>
<name>A0AAN8ABV6_ELEMC</name>
<keyword evidence="3" id="KW-1185">Reference proteome</keyword>
<organism evidence="2 3">
    <name type="scientific">Eleginops maclovinus</name>
    <name type="common">Patagonian blennie</name>
    <name type="synonym">Eleginus maclovinus</name>
    <dbReference type="NCBI Taxonomy" id="56733"/>
    <lineage>
        <taxon>Eukaryota</taxon>
        <taxon>Metazoa</taxon>
        <taxon>Chordata</taxon>
        <taxon>Craniata</taxon>
        <taxon>Vertebrata</taxon>
        <taxon>Euteleostomi</taxon>
        <taxon>Actinopterygii</taxon>
        <taxon>Neopterygii</taxon>
        <taxon>Teleostei</taxon>
        <taxon>Neoteleostei</taxon>
        <taxon>Acanthomorphata</taxon>
        <taxon>Eupercaria</taxon>
        <taxon>Perciformes</taxon>
        <taxon>Notothenioidei</taxon>
        <taxon>Eleginopidae</taxon>
        <taxon>Eleginops</taxon>
    </lineage>
</organism>
<dbReference type="EMBL" id="JAUZQC010000023">
    <property type="protein sequence ID" value="KAK5849548.1"/>
    <property type="molecule type" value="Genomic_DNA"/>
</dbReference>
<feature type="compositionally biased region" description="Basic residues" evidence="1">
    <location>
        <begin position="99"/>
        <end position="144"/>
    </location>
</feature>
<feature type="region of interest" description="Disordered" evidence="1">
    <location>
        <begin position="13"/>
        <end position="50"/>
    </location>
</feature>
<feature type="region of interest" description="Disordered" evidence="1">
    <location>
        <begin position="89"/>
        <end position="144"/>
    </location>
</feature>
<protein>
    <submittedName>
        <fullName evidence="2">Uncharacterized protein</fullName>
    </submittedName>
</protein>
<accession>A0AAN8ABV6</accession>
<sequence length="144" mass="16448">MSSEEPLCELLLRGEEEGESRREVGCQWENPEEETRKEETREVGCQSDSAERRDAAVQVDLLTQQLGWKHTGSSEVLLQCFAVRSDGPDGGALLQHCTNRTRTRTIKPPRRRSPPPLKRRAAPQRRTPKQSPVQRRRRQGVGCY</sequence>
<evidence type="ECO:0000313" key="2">
    <source>
        <dbReference type="EMBL" id="KAK5849548.1"/>
    </source>
</evidence>
<reference evidence="2 3" key="1">
    <citation type="journal article" date="2023" name="Genes (Basel)">
        <title>Chromosome-Level Genome Assembly and Circadian Gene Repertoire of the Patagonia Blennie Eleginops maclovinus-The Closest Ancestral Proxy of Antarctic Cryonotothenioids.</title>
        <authorList>
            <person name="Cheng C.C."/>
            <person name="Rivera-Colon A.G."/>
            <person name="Minhas B.F."/>
            <person name="Wilson L."/>
            <person name="Rayamajhi N."/>
            <person name="Vargas-Chacoff L."/>
            <person name="Catchen J.M."/>
        </authorList>
    </citation>
    <scope>NUCLEOTIDE SEQUENCE [LARGE SCALE GENOMIC DNA]</scope>
    <source>
        <strain evidence="2">JMC-PN-2008</strain>
    </source>
</reference>
<comment type="caution">
    <text evidence="2">The sequence shown here is derived from an EMBL/GenBank/DDBJ whole genome shotgun (WGS) entry which is preliminary data.</text>
</comment>
<dbReference type="AlphaFoldDB" id="A0AAN8ABV6"/>
<evidence type="ECO:0000256" key="1">
    <source>
        <dbReference type="SAM" id="MobiDB-lite"/>
    </source>
</evidence>